<dbReference type="InterPro" id="IPR013328">
    <property type="entry name" value="6PGD_dom2"/>
</dbReference>
<dbReference type="RefSeq" id="WP_231488898.1">
    <property type="nucleotide sequence ID" value="NZ_BAAAZO010000010.1"/>
</dbReference>
<evidence type="ECO:0000313" key="7">
    <source>
        <dbReference type="Proteomes" id="UP001501074"/>
    </source>
</evidence>
<dbReference type="EMBL" id="BAAAZO010000010">
    <property type="protein sequence ID" value="GAA3627882.1"/>
    <property type="molecule type" value="Genomic_DNA"/>
</dbReference>
<dbReference type="InterPro" id="IPR050988">
    <property type="entry name" value="Mannitol_DH/Oxidoreductase"/>
</dbReference>
<evidence type="ECO:0000256" key="2">
    <source>
        <dbReference type="ARBA" id="ARBA00048615"/>
    </source>
</evidence>
<dbReference type="InterPro" id="IPR008927">
    <property type="entry name" value="6-PGluconate_DH-like_C_sf"/>
</dbReference>
<gene>
    <name evidence="6" type="ORF">GCM10022223_51480</name>
</gene>
<keyword evidence="1" id="KW-0560">Oxidoreductase</keyword>
<sequence length="449" mass="48258">MKRLSPESAPAGTPRRPFGPQAPVGIVHLGLGAFHRAHQAVYTQMVDDAGEWGICGATQRSATVVEQLRPQGGLYSVMERGPSQTRLEIIGQIRDVVDGRTETGRLIARLADPAVRVVTLTITEKGYRSGPGGALDRLITGLGARAERDAGPLTVLPCDNLNGNGEVLRDLVRENLSGDLADWVENNVRYPCSMVDRIVPATTDADRAEAGARLGAQDAGLVVAEPFRQWVIQDDFAAGRPAWEKAGAELVADVAPYERRKIRVLNGSHSLLAYLGALRGYRTIAQAASDDDLAQAAWRLIEQDVAPTLASDGLEVLDYGRTVLERFTNPALPHLTTQVAMDGSLKLGPRLLGTIRDARAAGRMPQGAVLGVAAWMVYVGKACQEGVLPLDDPHAQALREAVARPTGLVESLLGLDLVFGPDLRDDQDFRTCLTERVAEVSRQPVVKTA</sequence>
<comment type="catalytic activity">
    <reaction evidence="2">
        <text>D-mannitol 1-phosphate + NAD(+) = beta-D-fructose 6-phosphate + NADH + H(+)</text>
        <dbReference type="Rhea" id="RHEA:19661"/>
        <dbReference type="ChEBI" id="CHEBI:15378"/>
        <dbReference type="ChEBI" id="CHEBI:57540"/>
        <dbReference type="ChEBI" id="CHEBI:57634"/>
        <dbReference type="ChEBI" id="CHEBI:57945"/>
        <dbReference type="ChEBI" id="CHEBI:61381"/>
        <dbReference type="EC" id="1.1.1.17"/>
    </reaction>
</comment>
<protein>
    <submittedName>
        <fullName evidence="6">Mannitol dehydrogenase family protein</fullName>
    </submittedName>
</protein>
<evidence type="ECO:0000256" key="3">
    <source>
        <dbReference type="SAM" id="MobiDB-lite"/>
    </source>
</evidence>
<feature type="domain" description="Mannitol dehydrogenase C-terminal" evidence="5">
    <location>
        <begin position="253"/>
        <end position="439"/>
    </location>
</feature>
<dbReference type="PANTHER" id="PTHR43362:SF1">
    <property type="entry name" value="MANNITOL DEHYDROGENASE 2-RELATED"/>
    <property type="match status" value="1"/>
</dbReference>
<evidence type="ECO:0000259" key="4">
    <source>
        <dbReference type="Pfam" id="PF01232"/>
    </source>
</evidence>
<dbReference type="PRINTS" id="PR00084">
    <property type="entry name" value="MTLDHDRGNASE"/>
</dbReference>
<accession>A0ABP7AA51</accession>
<feature type="domain" description="Mannitol dehydrogenase N-terminal" evidence="4">
    <location>
        <begin position="25"/>
        <end position="245"/>
    </location>
</feature>
<dbReference type="InterPro" id="IPR000669">
    <property type="entry name" value="Mannitol_DH"/>
</dbReference>
<dbReference type="Proteomes" id="UP001501074">
    <property type="component" value="Unassembled WGS sequence"/>
</dbReference>
<keyword evidence="7" id="KW-1185">Reference proteome</keyword>
<dbReference type="InterPro" id="IPR036291">
    <property type="entry name" value="NAD(P)-bd_dom_sf"/>
</dbReference>
<dbReference type="InterPro" id="IPR013131">
    <property type="entry name" value="Mannitol_DH_N"/>
</dbReference>
<name>A0ABP7AA51_9ACTN</name>
<dbReference type="InterPro" id="IPR013118">
    <property type="entry name" value="Mannitol_DH_C"/>
</dbReference>
<organism evidence="6 7">
    <name type="scientific">Kineosporia mesophila</name>
    <dbReference type="NCBI Taxonomy" id="566012"/>
    <lineage>
        <taxon>Bacteria</taxon>
        <taxon>Bacillati</taxon>
        <taxon>Actinomycetota</taxon>
        <taxon>Actinomycetes</taxon>
        <taxon>Kineosporiales</taxon>
        <taxon>Kineosporiaceae</taxon>
        <taxon>Kineosporia</taxon>
    </lineage>
</organism>
<evidence type="ECO:0000256" key="1">
    <source>
        <dbReference type="ARBA" id="ARBA00023002"/>
    </source>
</evidence>
<dbReference type="PANTHER" id="PTHR43362">
    <property type="entry name" value="MANNITOL DEHYDROGENASE DSF1-RELATED"/>
    <property type="match status" value="1"/>
</dbReference>
<dbReference type="SUPFAM" id="SSF51735">
    <property type="entry name" value="NAD(P)-binding Rossmann-fold domains"/>
    <property type="match status" value="1"/>
</dbReference>
<evidence type="ECO:0000259" key="5">
    <source>
        <dbReference type="Pfam" id="PF08125"/>
    </source>
</evidence>
<dbReference type="Pfam" id="PF01232">
    <property type="entry name" value="Mannitol_dh"/>
    <property type="match status" value="1"/>
</dbReference>
<dbReference type="SUPFAM" id="SSF48179">
    <property type="entry name" value="6-phosphogluconate dehydrogenase C-terminal domain-like"/>
    <property type="match status" value="1"/>
</dbReference>
<reference evidence="7" key="1">
    <citation type="journal article" date="2019" name="Int. J. Syst. Evol. Microbiol.">
        <title>The Global Catalogue of Microorganisms (GCM) 10K type strain sequencing project: providing services to taxonomists for standard genome sequencing and annotation.</title>
        <authorList>
            <consortium name="The Broad Institute Genomics Platform"/>
            <consortium name="The Broad Institute Genome Sequencing Center for Infectious Disease"/>
            <person name="Wu L."/>
            <person name="Ma J."/>
        </authorList>
    </citation>
    <scope>NUCLEOTIDE SEQUENCE [LARGE SCALE GENOMIC DNA]</scope>
    <source>
        <strain evidence="7">JCM 16902</strain>
    </source>
</reference>
<comment type="caution">
    <text evidence="6">The sequence shown here is derived from an EMBL/GenBank/DDBJ whole genome shotgun (WGS) entry which is preliminary data.</text>
</comment>
<proteinExistence type="predicted"/>
<dbReference type="Gene3D" id="1.10.1040.10">
    <property type="entry name" value="N-(1-d-carboxylethyl)-l-norvaline Dehydrogenase, domain 2"/>
    <property type="match status" value="1"/>
</dbReference>
<evidence type="ECO:0000313" key="6">
    <source>
        <dbReference type="EMBL" id="GAA3627882.1"/>
    </source>
</evidence>
<dbReference type="Gene3D" id="3.40.50.720">
    <property type="entry name" value="NAD(P)-binding Rossmann-like Domain"/>
    <property type="match status" value="1"/>
</dbReference>
<feature type="region of interest" description="Disordered" evidence="3">
    <location>
        <begin position="1"/>
        <end position="20"/>
    </location>
</feature>
<dbReference type="Pfam" id="PF08125">
    <property type="entry name" value="Mannitol_dh_C"/>
    <property type="match status" value="1"/>
</dbReference>